<evidence type="ECO:0000256" key="1">
    <source>
        <dbReference type="ARBA" id="ARBA00004651"/>
    </source>
</evidence>
<name>A0ABS4X6H4_9MICO</name>
<feature type="transmembrane region" description="Helical" evidence="7">
    <location>
        <begin position="149"/>
        <end position="171"/>
    </location>
</feature>
<dbReference type="PANTHER" id="PTHR42718">
    <property type="entry name" value="MAJOR FACILITATOR SUPERFAMILY MULTIDRUG TRANSPORTER MFSC"/>
    <property type="match status" value="1"/>
</dbReference>
<dbReference type="PRINTS" id="PR01036">
    <property type="entry name" value="TCRTETB"/>
</dbReference>
<feature type="transmembrane region" description="Helical" evidence="7">
    <location>
        <begin position="329"/>
        <end position="347"/>
    </location>
</feature>
<feature type="transmembrane region" description="Helical" evidence="7">
    <location>
        <begin position="90"/>
        <end position="110"/>
    </location>
</feature>
<dbReference type="PANTHER" id="PTHR42718:SF42">
    <property type="entry name" value="EXPORT PROTEIN"/>
    <property type="match status" value="1"/>
</dbReference>
<feature type="transmembrane region" description="Helical" evidence="7">
    <location>
        <begin position="492"/>
        <end position="510"/>
    </location>
</feature>
<comment type="caution">
    <text evidence="9">The sequence shown here is derived from an EMBL/GenBank/DDBJ whole genome shotgun (WGS) entry which is preliminary data.</text>
</comment>
<keyword evidence="6 7" id="KW-0472">Membrane</keyword>
<evidence type="ECO:0000256" key="5">
    <source>
        <dbReference type="ARBA" id="ARBA00022989"/>
    </source>
</evidence>
<keyword evidence="5 7" id="KW-1133">Transmembrane helix</keyword>
<feature type="transmembrane region" description="Helical" evidence="7">
    <location>
        <begin position="208"/>
        <end position="228"/>
    </location>
</feature>
<feature type="transmembrane region" description="Helical" evidence="7">
    <location>
        <begin position="60"/>
        <end position="78"/>
    </location>
</feature>
<feature type="transmembrane region" description="Helical" evidence="7">
    <location>
        <begin position="294"/>
        <end position="317"/>
    </location>
</feature>
<dbReference type="Proteomes" id="UP001519290">
    <property type="component" value="Unassembled WGS sequence"/>
</dbReference>
<dbReference type="EMBL" id="JAGIOD010000002">
    <property type="protein sequence ID" value="MBP2384064.1"/>
    <property type="molecule type" value="Genomic_DNA"/>
</dbReference>
<proteinExistence type="predicted"/>
<protein>
    <submittedName>
        <fullName evidence="9">EmrB/QacA subfamily drug resistance transporter</fullName>
    </submittedName>
</protein>
<dbReference type="InterPro" id="IPR011701">
    <property type="entry name" value="MFS"/>
</dbReference>
<feature type="domain" description="Major facilitator superfamily (MFS) profile" evidence="8">
    <location>
        <begin position="25"/>
        <end position="514"/>
    </location>
</feature>
<dbReference type="Gene3D" id="1.20.1250.20">
    <property type="entry name" value="MFS general substrate transporter like domains"/>
    <property type="match status" value="1"/>
</dbReference>
<evidence type="ECO:0000313" key="9">
    <source>
        <dbReference type="EMBL" id="MBP2384064.1"/>
    </source>
</evidence>
<dbReference type="Gene3D" id="1.20.1720.10">
    <property type="entry name" value="Multidrug resistance protein D"/>
    <property type="match status" value="1"/>
</dbReference>
<dbReference type="InterPro" id="IPR004638">
    <property type="entry name" value="EmrB-like"/>
</dbReference>
<evidence type="ECO:0000256" key="6">
    <source>
        <dbReference type="ARBA" id="ARBA00023136"/>
    </source>
</evidence>
<dbReference type="PROSITE" id="PS50850">
    <property type="entry name" value="MFS"/>
    <property type="match status" value="1"/>
</dbReference>
<accession>A0ABS4X6H4</accession>
<keyword evidence="3" id="KW-1003">Cell membrane</keyword>
<dbReference type="NCBIfam" id="TIGR00711">
    <property type="entry name" value="efflux_EmrB"/>
    <property type="match status" value="1"/>
</dbReference>
<feature type="transmembrane region" description="Helical" evidence="7">
    <location>
        <begin position="248"/>
        <end position="273"/>
    </location>
</feature>
<keyword evidence="2" id="KW-0813">Transport</keyword>
<evidence type="ECO:0000256" key="2">
    <source>
        <dbReference type="ARBA" id="ARBA00022448"/>
    </source>
</evidence>
<evidence type="ECO:0000256" key="7">
    <source>
        <dbReference type="SAM" id="Phobius"/>
    </source>
</evidence>
<dbReference type="InterPro" id="IPR036259">
    <property type="entry name" value="MFS_trans_sf"/>
</dbReference>
<feature type="transmembrane region" description="Helical" evidence="7">
    <location>
        <begin position="177"/>
        <end position="196"/>
    </location>
</feature>
<keyword evidence="10" id="KW-1185">Reference proteome</keyword>
<feature type="transmembrane region" description="Helical" evidence="7">
    <location>
        <begin position="384"/>
        <end position="407"/>
    </location>
</feature>
<reference evidence="9 10" key="1">
    <citation type="submission" date="2021-03" db="EMBL/GenBank/DDBJ databases">
        <title>Sequencing the genomes of 1000 actinobacteria strains.</title>
        <authorList>
            <person name="Klenk H.-P."/>
        </authorList>
    </citation>
    <scope>NUCLEOTIDE SEQUENCE [LARGE SCALE GENOMIC DNA]</scope>
    <source>
        <strain evidence="9 10">DSM 14566</strain>
    </source>
</reference>
<organism evidence="9 10">
    <name type="scientific">Brachybacterium sacelli</name>
    <dbReference type="NCBI Taxonomy" id="173364"/>
    <lineage>
        <taxon>Bacteria</taxon>
        <taxon>Bacillati</taxon>
        <taxon>Actinomycetota</taxon>
        <taxon>Actinomycetes</taxon>
        <taxon>Micrococcales</taxon>
        <taxon>Dermabacteraceae</taxon>
        <taxon>Brachybacterium</taxon>
    </lineage>
</organism>
<sequence length="522" mass="55308">MSSADQTADTARTSRDPRLDRPWPALWSIVLGFFMILVDTTIVTVAIPRMQADLDTDLSSLLWVTSAYLLAYAVPLLITGRLGDRLGMKTMYMGGLAVFTAASLWCGLSGSVEMLIIARVVQGLGAGMMTPQTMSMITRLFAPEDRGQAMALWGATAGVATLVGPLAGGLLVDGPGWEWIFFVNIPVGVIGLLLAWRNVPRFSRRAHSFDWLGVVLSAAGLFLLVFGIQEGNTYDWGTITDSLQIGPLTTHLPISVPGLIIAGVLVMAAFVLWQALNRREPLVPLTLFRDRNFSVANIAIAMMGATVLTLSFPITLYFQRVMGMSPTEAALMTAPMALVSLALAPVVGKNMTRYNPRWMAVGGFVSLAVGLFWLSRLMTPGASIALLLLPFVLVGLGNALIWGPLSLTATRNLPPSRAGAGSGVYNETRQIGSVLGSAAIATLMNDRIAARITEAVGTGSGGEMPSGGEGSSTTELPEFLYAPFASAMADSLLLPVVLSLVGVVAAFFIGRPVDSGAWAEDA</sequence>
<gene>
    <name evidence="9" type="ORF">JOF43_004053</name>
</gene>
<dbReference type="CDD" id="cd17321">
    <property type="entry name" value="MFS_MMR_MDR_like"/>
    <property type="match status" value="1"/>
</dbReference>
<keyword evidence="4 7" id="KW-0812">Transmembrane</keyword>
<feature type="transmembrane region" description="Helical" evidence="7">
    <location>
        <begin position="359"/>
        <end position="378"/>
    </location>
</feature>
<dbReference type="RefSeq" id="WP_209904951.1">
    <property type="nucleotide sequence ID" value="NZ_BAAAJW010000001.1"/>
</dbReference>
<evidence type="ECO:0000256" key="4">
    <source>
        <dbReference type="ARBA" id="ARBA00022692"/>
    </source>
</evidence>
<dbReference type="InterPro" id="IPR020846">
    <property type="entry name" value="MFS_dom"/>
</dbReference>
<evidence type="ECO:0000256" key="3">
    <source>
        <dbReference type="ARBA" id="ARBA00022475"/>
    </source>
</evidence>
<comment type="subcellular location">
    <subcellularLocation>
        <location evidence="1">Cell membrane</location>
        <topology evidence="1">Multi-pass membrane protein</topology>
    </subcellularLocation>
</comment>
<dbReference type="Pfam" id="PF07690">
    <property type="entry name" value="MFS_1"/>
    <property type="match status" value="1"/>
</dbReference>
<dbReference type="SUPFAM" id="SSF103473">
    <property type="entry name" value="MFS general substrate transporter"/>
    <property type="match status" value="1"/>
</dbReference>
<evidence type="ECO:0000259" key="8">
    <source>
        <dbReference type="PROSITE" id="PS50850"/>
    </source>
</evidence>
<evidence type="ECO:0000313" key="10">
    <source>
        <dbReference type="Proteomes" id="UP001519290"/>
    </source>
</evidence>
<feature type="transmembrane region" description="Helical" evidence="7">
    <location>
        <begin position="25"/>
        <end position="48"/>
    </location>
</feature>